<evidence type="ECO:0000256" key="6">
    <source>
        <dbReference type="ARBA" id="ARBA00022605"/>
    </source>
</evidence>
<keyword evidence="10 11" id="KW-0368">Histidine biosynthesis</keyword>
<gene>
    <name evidence="11" type="primary">hisE</name>
    <name evidence="12" type="ORF">DBW64_05990</name>
</gene>
<dbReference type="GO" id="GO:0004636">
    <property type="term" value="F:phosphoribosyl-ATP diphosphatase activity"/>
    <property type="evidence" value="ECO:0007669"/>
    <property type="project" value="UniProtKB-UniRule"/>
</dbReference>
<name>A0A368EG81_9PROT</name>
<dbReference type="GO" id="GO:0000105">
    <property type="term" value="P:L-histidine biosynthetic process"/>
    <property type="evidence" value="ECO:0007669"/>
    <property type="project" value="UniProtKB-UniRule"/>
</dbReference>
<dbReference type="NCBIfam" id="TIGR03188">
    <property type="entry name" value="histidine_hisI"/>
    <property type="match status" value="1"/>
</dbReference>
<evidence type="ECO:0000256" key="10">
    <source>
        <dbReference type="ARBA" id="ARBA00023102"/>
    </source>
</evidence>
<organism evidence="12 13">
    <name type="scientific">PS1 clade bacterium</name>
    <dbReference type="NCBI Taxonomy" id="2175152"/>
    <lineage>
        <taxon>Bacteria</taxon>
        <taxon>Pseudomonadati</taxon>
        <taxon>Pseudomonadota</taxon>
        <taxon>Alphaproteobacteria</taxon>
        <taxon>PS1 clade</taxon>
    </lineage>
</organism>
<dbReference type="EC" id="3.6.1.31" evidence="11"/>
<protein>
    <recommendedName>
        <fullName evidence="11">Phosphoribosyl-ATP pyrophosphatase</fullName>
        <shortName evidence="11">PRA-PH</shortName>
        <ecNumber evidence="11">3.6.1.31</ecNumber>
    </recommendedName>
</protein>
<dbReference type="InterPro" id="IPR021130">
    <property type="entry name" value="PRib-ATP_PPHydrolase-like"/>
</dbReference>
<comment type="similarity">
    <text evidence="4 11">Belongs to the PRA-PH family.</text>
</comment>
<dbReference type="PANTHER" id="PTHR42945:SF9">
    <property type="entry name" value="HISTIDINE BIOSYNTHESIS BIFUNCTIONAL PROTEIN HISIE"/>
    <property type="match status" value="1"/>
</dbReference>
<dbReference type="Pfam" id="PF01503">
    <property type="entry name" value="PRA-PH"/>
    <property type="match status" value="1"/>
</dbReference>
<evidence type="ECO:0000256" key="1">
    <source>
        <dbReference type="ARBA" id="ARBA00001460"/>
    </source>
</evidence>
<evidence type="ECO:0000256" key="11">
    <source>
        <dbReference type="HAMAP-Rule" id="MF_01020"/>
    </source>
</evidence>
<comment type="subcellular location">
    <subcellularLocation>
        <location evidence="2 11">Cytoplasm</location>
    </subcellularLocation>
</comment>
<comment type="catalytic activity">
    <reaction evidence="1 11">
        <text>1-(5-phospho-beta-D-ribosyl)-ATP + H2O = 1-(5-phospho-beta-D-ribosyl)-5'-AMP + diphosphate + H(+)</text>
        <dbReference type="Rhea" id="RHEA:22828"/>
        <dbReference type="ChEBI" id="CHEBI:15377"/>
        <dbReference type="ChEBI" id="CHEBI:15378"/>
        <dbReference type="ChEBI" id="CHEBI:33019"/>
        <dbReference type="ChEBI" id="CHEBI:59457"/>
        <dbReference type="ChEBI" id="CHEBI:73183"/>
        <dbReference type="EC" id="3.6.1.31"/>
    </reaction>
</comment>
<dbReference type="AlphaFoldDB" id="A0A368EG81"/>
<evidence type="ECO:0000256" key="7">
    <source>
        <dbReference type="ARBA" id="ARBA00022741"/>
    </source>
</evidence>
<dbReference type="Proteomes" id="UP000252289">
    <property type="component" value="Unassembled WGS sequence"/>
</dbReference>
<accession>A0A368EG81</accession>
<sequence>MVSRKSEIIDQLFEIIEARKNGNADASYTAKLISKGPATIGRKLNEESVEALIAAAQNNPTELAQEAADVIFHLLVLLASLDVSPDEVWDILAKRQGVSGLEEKASRQSADKKEVVKGD</sequence>
<comment type="pathway">
    <text evidence="3 11">Amino-acid biosynthesis; L-histidine biosynthesis; L-histidine from 5-phospho-alpha-D-ribose 1-diphosphate: step 2/9.</text>
</comment>
<keyword evidence="8 11" id="KW-0378">Hydrolase</keyword>
<dbReference type="PANTHER" id="PTHR42945">
    <property type="entry name" value="HISTIDINE BIOSYNTHESIS BIFUNCTIONAL PROTEIN"/>
    <property type="match status" value="1"/>
</dbReference>
<dbReference type="GO" id="GO:0005524">
    <property type="term" value="F:ATP binding"/>
    <property type="evidence" value="ECO:0007669"/>
    <property type="project" value="UniProtKB-KW"/>
</dbReference>
<evidence type="ECO:0000256" key="2">
    <source>
        <dbReference type="ARBA" id="ARBA00004496"/>
    </source>
</evidence>
<evidence type="ECO:0000256" key="5">
    <source>
        <dbReference type="ARBA" id="ARBA00022490"/>
    </source>
</evidence>
<proteinExistence type="inferred from homology"/>
<dbReference type="GO" id="GO:0005737">
    <property type="term" value="C:cytoplasm"/>
    <property type="evidence" value="ECO:0007669"/>
    <property type="project" value="UniProtKB-SubCell"/>
</dbReference>
<reference evidence="12 13" key="1">
    <citation type="journal article" date="2018" name="Microbiome">
        <title>Fine metagenomic profile of the Mediterranean stratified and mixed water columns revealed by assembly and recruitment.</title>
        <authorList>
            <person name="Haro-Moreno J.M."/>
            <person name="Lopez-Perez M."/>
            <person name="De La Torre J.R."/>
            <person name="Picazo A."/>
            <person name="Camacho A."/>
            <person name="Rodriguez-Valera F."/>
        </authorList>
    </citation>
    <scope>NUCLEOTIDE SEQUENCE [LARGE SCALE GENOMIC DNA]</scope>
    <source>
        <strain evidence="12">MED-G50</strain>
    </source>
</reference>
<evidence type="ECO:0000313" key="13">
    <source>
        <dbReference type="Proteomes" id="UP000252289"/>
    </source>
</evidence>
<evidence type="ECO:0000256" key="3">
    <source>
        <dbReference type="ARBA" id="ARBA00005204"/>
    </source>
</evidence>
<dbReference type="SUPFAM" id="SSF101386">
    <property type="entry name" value="all-alpha NTP pyrophosphatases"/>
    <property type="match status" value="1"/>
</dbReference>
<dbReference type="InterPro" id="IPR008179">
    <property type="entry name" value="HisE"/>
</dbReference>
<dbReference type="NCBIfam" id="NF001613">
    <property type="entry name" value="PRK00400.1-5"/>
    <property type="match status" value="1"/>
</dbReference>
<dbReference type="Gene3D" id="1.10.287.1080">
    <property type="entry name" value="MazG-like"/>
    <property type="match status" value="1"/>
</dbReference>
<keyword evidence="5 11" id="KW-0963">Cytoplasm</keyword>
<evidence type="ECO:0000313" key="12">
    <source>
        <dbReference type="EMBL" id="RCL83119.1"/>
    </source>
</evidence>
<keyword evidence="7 11" id="KW-0547">Nucleotide-binding</keyword>
<evidence type="ECO:0000256" key="8">
    <source>
        <dbReference type="ARBA" id="ARBA00022801"/>
    </source>
</evidence>
<dbReference type="UniPathway" id="UPA00031">
    <property type="reaction ID" value="UER00007"/>
</dbReference>
<evidence type="ECO:0000256" key="9">
    <source>
        <dbReference type="ARBA" id="ARBA00022840"/>
    </source>
</evidence>
<dbReference type="NCBIfam" id="NF001611">
    <property type="entry name" value="PRK00400.1-3"/>
    <property type="match status" value="1"/>
</dbReference>
<keyword evidence="6 11" id="KW-0028">Amino-acid biosynthesis</keyword>
<dbReference type="HAMAP" id="MF_01020">
    <property type="entry name" value="HisE"/>
    <property type="match status" value="1"/>
</dbReference>
<keyword evidence="9 11" id="KW-0067">ATP-binding</keyword>
<dbReference type="CDD" id="cd11534">
    <property type="entry name" value="NTP-PPase_HisIE_like"/>
    <property type="match status" value="1"/>
</dbReference>
<dbReference type="EMBL" id="QOQK01000037">
    <property type="protein sequence ID" value="RCL83119.1"/>
    <property type="molecule type" value="Genomic_DNA"/>
</dbReference>
<comment type="caution">
    <text evidence="12">The sequence shown here is derived from an EMBL/GenBank/DDBJ whole genome shotgun (WGS) entry which is preliminary data.</text>
</comment>
<evidence type="ECO:0000256" key="4">
    <source>
        <dbReference type="ARBA" id="ARBA00009392"/>
    </source>
</evidence>